<dbReference type="AlphaFoldDB" id="A0A0P7AN44"/>
<comment type="caution">
    <text evidence="3">The sequence shown here is derived from an EMBL/GenBank/DDBJ whole genome shotgun (WGS) entry which is preliminary data.</text>
</comment>
<dbReference type="RefSeq" id="WP_217997197.1">
    <property type="nucleotide sequence ID" value="NZ_LDJX01000008.1"/>
</dbReference>
<evidence type="ECO:0000313" key="4">
    <source>
        <dbReference type="Proteomes" id="UP000050280"/>
    </source>
</evidence>
<dbReference type="InterPro" id="IPR035986">
    <property type="entry name" value="PKD_dom_sf"/>
</dbReference>
<name>A0A0P7AN44_9FLAO</name>
<evidence type="ECO:0000256" key="1">
    <source>
        <dbReference type="SAM" id="SignalP"/>
    </source>
</evidence>
<dbReference type="Pfam" id="PF18911">
    <property type="entry name" value="PKD_4"/>
    <property type="match status" value="1"/>
</dbReference>
<dbReference type="Proteomes" id="UP000050280">
    <property type="component" value="Unassembled WGS sequence"/>
</dbReference>
<feature type="domain" description="PKD" evidence="2">
    <location>
        <begin position="301"/>
        <end position="355"/>
    </location>
</feature>
<keyword evidence="4" id="KW-1185">Reference proteome</keyword>
<feature type="chain" id="PRO_5006134935" description="PKD domain-containing protein" evidence="1">
    <location>
        <begin position="20"/>
        <end position="361"/>
    </location>
</feature>
<protein>
    <recommendedName>
        <fullName evidence="2">PKD domain-containing protein</fullName>
    </recommendedName>
</protein>
<dbReference type="Gene3D" id="2.60.40.10">
    <property type="entry name" value="Immunoglobulins"/>
    <property type="match status" value="1"/>
</dbReference>
<accession>A0A0P7AN44</accession>
<dbReference type="PROSITE" id="PS51257">
    <property type="entry name" value="PROKAR_LIPOPROTEIN"/>
    <property type="match status" value="1"/>
</dbReference>
<dbReference type="STRING" id="1300341.I595_3330"/>
<dbReference type="InterPro" id="IPR000601">
    <property type="entry name" value="PKD_dom"/>
</dbReference>
<dbReference type="PROSITE" id="PS50093">
    <property type="entry name" value="PKD"/>
    <property type="match status" value="1"/>
</dbReference>
<evidence type="ECO:0000259" key="2">
    <source>
        <dbReference type="PROSITE" id="PS50093"/>
    </source>
</evidence>
<dbReference type="Gene3D" id="2.60.40.1190">
    <property type="match status" value="1"/>
</dbReference>
<evidence type="ECO:0000313" key="3">
    <source>
        <dbReference type="EMBL" id="KPM30509.1"/>
    </source>
</evidence>
<gene>
    <name evidence="3" type="ORF">I595_3330</name>
</gene>
<dbReference type="SUPFAM" id="SSF49299">
    <property type="entry name" value="PKD domain"/>
    <property type="match status" value="1"/>
</dbReference>
<sequence>MRKLIYFLCMAVYGCGTMASFGFQARDTIYPIFQFPQHKMPQMDGDFSEWNLVPDTYAIGLDQMKESVNGIGFDLDPADLDITVKVGWVKDLNRLYFYVEVFDDFWEFERLDIKQDIFELVVDADMSGGNFIKKWNANTSRMPMEELHFRGHGAHAQNYHVFMPPKNKDWAMVWGNTPWIKDFPYANAAYDHHLEQGRPGWLKMEFWITPFDHAAIEGINGSAVSQLKENELIALSWCVLDYDDDDKVRKDFINLAHDLNMIHDGDYLNAFRLMPLSEEFTELQANWSFVEVDRDRRVFAFKDESLGTVEKWLWDFGDGSTSKEQHPVHQYTTPGHWTVVLTVENKEGKSIRSKVWDVVTK</sequence>
<reference evidence="3 4" key="1">
    <citation type="submission" date="2015-09" db="EMBL/GenBank/DDBJ databases">
        <title>Genome sequence of the marine flavobacterium Croceitalea dokdonensis DOKDO 023 that contains proton- and sodium-pumping rhodopsins.</title>
        <authorList>
            <person name="Kwon S.-K."/>
            <person name="Lee H.K."/>
            <person name="Kwak M.-J."/>
            <person name="Kim J.F."/>
        </authorList>
    </citation>
    <scope>NUCLEOTIDE SEQUENCE [LARGE SCALE GENOMIC DNA]</scope>
    <source>
        <strain evidence="3 4">DOKDO 023</strain>
    </source>
</reference>
<dbReference type="PATRIC" id="fig|1300341.3.peg.3476"/>
<proteinExistence type="predicted"/>
<dbReference type="InterPro" id="IPR013783">
    <property type="entry name" value="Ig-like_fold"/>
</dbReference>
<dbReference type="EMBL" id="LDJX01000008">
    <property type="protein sequence ID" value="KPM30509.1"/>
    <property type="molecule type" value="Genomic_DNA"/>
</dbReference>
<dbReference type="SMART" id="SM00089">
    <property type="entry name" value="PKD"/>
    <property type="match status" value="1"/>
</dbReference>
<organism evidence="3 4">
    <name type="scientific">Croceitalea dokdonensis DOKDO 023</name>
    <dbReference type="NCBI Taxonomy" id="1300341"/>
    <lineage>
        <taxon>Bacteria</taxon>
        <taxon>Pseudomonadati</taxon>
        <taxon>Bacteroidota</taxon>
        <taxon>Flavobacteriia</taxon>
        <taxon>Flavobacteriales</taxon>
        <taxon>Flavobacteriaceae</taxon>
        <taxon>Croceitalea</taxon>
    </lineage>
</organism>
<feature type="signal peptide" evidence="1">
    <location>
        <begin position="1"/>
        <end position="19"/>
    </location>
</feature>
<dbReference type="InterPro" id="IPR022409">
    <property type="entry name" value="PKD/Chitinase_dom"/>
</dbReference>
<keyword evidence="1" id="KW-0732">Signal</keyword>
<dbReference type="CDD" id="cd00146">
    <property type="entry name" value="PKD"/>
    <property type="match status" value="1"/>
</dbReference>